<protein>
    <recommendedName>
        <fullName evidence="4">Right handed beta helix domain-containing protein</fullName>
    </recommendedName>
</protein>
<dbReference type="InterPro" id="IPR039448">
    <property type="entry name" value="Beta_helix"/>
</dbReference>
<dbReference type="AlphaFoldDB" id="A0A2H0QXH9"/>
<comment type="subcellular location">
    <subcellularLocation>
        <location evidence="1">Secreted</location>
    </subcellularLocation>
</comment>
<evidence type="ECO:0000259" key="4">
    <source>
        <dbReference type="Pfam" id="PF13229"/>
    </source>
</evidence>
<organism evidence="5 6">
    <name type="scientific">Candidatus Zambryskibacteria bacterium CG10_big_fil_rev_8_21_14_0_10_42_12</name>
    <dbReference type="NCBI Taxonomy" id="1975115"/>
    <lineage>
        <taxon>Bacteria</taxon>
        <taxon>Candidatus Zambryskiibacteriota</taxon>
    </lineage>
</organism>
<reference evidence="5 6" key="1">
    <citation type="submission" date="2017-09" db="EMBL/GenBank/DDBJ databases">
        <title>Depth-based differentiation of microbial function through sediment-hosted aquifers and enrichment of novel symbionts in the deep terrestrial subsurface.</title>
        <authorList>
            <person name="Probst A.J."/>
            <person name="Ladd B."/>
            <person name="Jarett J.K."/>
            <person name="Geller-Mcgrath D.E."/>
            <person name="Sieber C.M."/>
            <person name="Emerson J.B."/>
            <person name="Anantharaman K."/>
            <person name="Thomas B.C."/>
            <person name="Malmstrom R."/>
            <person name="Stieglmeier M."/>
            <person name="Klingl A."/>
            <person name="Woyke T."/>
            <person name="Ryan C.M."/>
            <person name="Banfield J.F."/>
        </authorList>
    </citation>
    <scope>NUCLEOTIDE SEQUENCE [LARGE SCALE GENOMIC DNA]</scope>
    <source>
        <strain evidence="5">CG10_big_fil_rev_8_21_14_0_10_42_12</strain>
    </source>
</reference>
<dbReference type="GO" id="GO:0016837">
    <property type="term" value="F:carbon-oxygen lyase activity, acting on polysaccharides"/>
    <property type="evidence" value="ECO:0007669"/>
    <property type="project" value="TreeGrafter"/>
</dbReference>
<evidence type="ECO:0000313" key="6">
    <source>
        <dbReference type="Proteomes" id="UP000231333"/>
    </source>
</evidence>
<dbReference type="InterPro" id="IPR006626">
    <property type="entry name" value="PbH1"/>
</dbReference>
<sequence>MSMIKKGILLILVCVLLVIIVRSSTSKQTDSEVTLQHTNETATVQAESDDPLIVAKIPNAQFSTIQEALDNAKPGDTILVREGVYNEKIEWNTSGTKNAPITLKNFTDENPIIEPRGTTYKDFVALNGEWQIIDGFEIRNGWDGIVVNGSHNIVRNNYIHNNGDSCVVKEFCGQGILVVSAHDILIENNRIEQNGLTNYSPWHVHGIYLSDYYKKVCPIL</sequence>
<dbReference type="GO" id="GO:0005576">
    <property type="term" value="C:extracellular region"/>
    <property type="evidence" value="ECO:0007669"/>
    <property type="project" value="UniProtKB-SubCell"/>
</dbReference>
<dbReference type="SMART" id="SM00710">
    <property type="entry name" value="PbH1"/>
    <property type="match status" value="2"/>
</dbReference>
<comment type="caution">
    <text evidence="5">The sequence shown here is derived from an EMBL/GenBank/DDBJ whole genome shotgun (WGS) entry which is preliminary data.</text>
</comment>
<keyword evidence="2" id="KW-0964">Secreted</keyword>
<feature type="domain" description="Right handed beta helix" evidence="4">
    <location>
        <begin position="132"/>
        <end position="211"/>
    </location>
</feature>
<gene>
    <name evidence="5" type="ORF">COV34_01880</name>
</gene>
<evidence type="ECO:0000256" key="2">
    <source>
        <dbReference type="ARBA" id="ARBA00022525"/>
    </source>
</evidence>
<dbReference type="InterPro" id="IPR012334">
    <property type="entry name" value="Pectin_lyas_fold"/>
</dbReference>
<dbReference type="InterPro" id="IPR052052">
    <property type="entry name" value="Polysaccharide_Lyase_9"/>
</dbReference>
<dbReference type="Proteomes" id="UP000231333">
    <property type="component" value="Unassembled WGS sequence"/>
</dbReference>
<evidence type="ECO:0000313" key="5">
    <source>
        <dbReference type="EMBL" id="PIR38335.1"/>
    </source>
</evidence>
<dbReference type="SUPFAM" id="SSF51126">
    <property type="entry name" value="Pectin lyase-like"/>
    <property type="match status" value="1"/>
</dbReference>
<dbReference type="InterPro" id="IPR011050">
    <property type="entry name" value="Pectin_lyase_fold/virulence"/>
</dbReference>
<proteinExistence type="predicted"/>
<evidence type="ECO:0000256" key="1">
    <source>
        <dbReference type="ARBA" id="ARBA00004613"/>
    </source>
</evidence>
<dbReference type="Gene3D" id="2.160.20.10">
    <property type="entry name" value="Single-stranded right-handed beta-helix, Pectin lyase-like"/>
    <property type="match status" value="1"/>
</dbReference>
<dbReference type="EMBL" id="PCXL01000011">
    <property type="protein sequence ID" value="PIR38335.1"/>
    <property type="molecule type" value="Genomic_DNA"/>
</dbReference>
<name>A0A2H0QXH9_9BACT</name>
<keyword evidence="3" id="KW-0732">Signal</keyword>
<dbReference type="Pfam" id="PF13229">
    <property type="entry name" value="Beta_helix"/>
    <property type="match status" value="1"/>
</dbReference>
<accession>A0A2H0QXH9</accession>
<evidence type="ECO:0000256" key="3">
    <source>
        <dbReference type="ARBA" id="ARBA00022729"/>
    </source>
</evidence>
<dbReference type="PANTHER" id="PTHR40088:SF2">
    <property type="entry name" value="SECRETED SUGAR HYDROLASE"/>
    <property type="match status" value="1"/>
</dbReference>
<dbReference type="PANTHER" id="PTHR40088">
    <property type="entry name" value="PECTATE LYASE (EUROFUNG)"/>
    <property type="match status" value="1"/>
</dbReference>